<dbReference type="SMART" id="SM00345">
    <property type="entry name" value="HTH_GNTR"/>
    <property type="match status" value="1"/>
</dbReference>
<dbReference type="GO" id="GO:0003677">
    <property type="term" value="F:DNA binding"/>
    <property type="evidence" value="ECO:0007669"/>
    <property type="project" value="UniProtKB-KW"/>
</dbReference>
<proteinExistence type="predicted"/>
<dbReference type="CDD" id="cd07377">
    <property type="entry name" value="WHTH_GntR"/>
    <property type="match status" value="1"/>
</dbReference>
<accession>A0A840PB27</accession>
<keyword evidence="3" id="KW-0238">DNA-binding</keyword>
<keyword evidence="7" id="KW-1185">Reference proteome</keyword>
<keyword evidence="1" id="KW-0663">Pyridoxal phosphate</keyword>
<dbReference type="RefSeq" id="WP_185051488.1">
    <property type="nucleotide sequence ID" value="NZ_BAABIX010000007.1"/>
</dbReference>
<sequence length="115" mass="12848">MLLTLDVRDPRPLHEKVAAVIRRAIAEGAYAPGSPLPPARDLAVALDVNTNTVLRALRRLREEGLLEFRRGRRVRVVGRAGDRAELLVAATELVTWAKTHGYDIDEVIDIIRSLY</sequence>
<name>A0A840PB27_9ACTN</name>
<dbReference type="InterPro" id="IPR036390">
    <property type="entry name" value="WH_DNA-bd_sf"/>
</dbReference>
<organism evidence="6 7">
    <name type="scientific">Thermocatellispora tengchongensis</name>
    <dbReference type="NCBI Taxonomy" id="1073253"/>
    <lineage>
        <taxon>Bacteria</taxon>
        <taxon>Bacillati</taxon>
        <taxon>Actinomycetota</taxon>
        <taxon>Actinomycetes</taxon>
        <taxon>Streptosporangiales</taxon>
        <taxon>Streptosporangiaceae</taxon>
        <taxon>Thermocatellispora</taxon>
    </lineage>
</organism>
<dbReference type="SUPFAM" id="SSF46785">
    <property type="entry name" value="Winged helix' DNA-binding domain"/>
    <property type="match status" value="1"/>
</dbReference>
<evidence type="ECO:0000259" key="5">
    <source>
        <dbReference type="PROSITE" id="PS50949"/>
    </source>
</evidence>
<dbReference type="PROSITE" id="PS50949">
    <property type="entry name" value="HTH_GNTR"/>
    <property type="match status" value="1"/>
</dbReference>
<keyword evidence="2" id="KW-0805">Transcription regulation</keyword>
<dbReference type="PANTHER" id="PTHR46577">
    <property type="entry name" value="HTH-TYPE TRANSCRIPTIONAL REGULATORY PROTEIN GABR"/>
    <property type="match status" value="1"/>
</dbReference>
<dbReference type="PANTHER" id="PTHR46577:SF1">
    <property type="entry name" value="HTH-TYPE TRANSCRIPTIONAL REGULATORY PROTEIN GABR"/>
    <property type="match status" value="1"/>
</dbReference>
<dbReference type="GO" id="GO:0003700">
    <property type="term" value="F:DNA-binding transcription factor activity"/>
    <property type="evidence" value="ECO:0007669"/>
    <property type="project" value="InterPro"/>
</dbReference>
<dbReference type="Pfam" id="PF00392">
    <property type="entry name" value="GntR"/>
    <property type="match status" value="1"/>
</dbReference>
<feature type="domain" description="HTH gntR-type" evidence="5">
    <location>
        <begin position="11"/>
        <end position="79"/>
    </location>
</feature>
<dbReference type="AlphaFoldDB" id="A0A840PB27"/>
<dbReference type="InterPro" id="IPR000524">
    <property type="entry name" value="Tscrpt_reg_HTH_GntR"/>
</dbReference>
<evidence type="ECO:0000313" key="6">
    <source>
        <dbReference type="EMBL" id="MBB5134610.1"/>
    </source>
</evidence>
<protein>
    <submittedName>
        <fullName evidence="6">GntR family transcriptional regulator</fullName>
    </submittedName>
</protein>
<evidence type="ECO:0000256" key="2">
    <source>
        <dbReference type="ARBA" id="ARBA00023015"/>
    </source>
</evidence>
<reference evidence="6 7" key="1">
    <citation type="submission" date="2020-08" db="EMBL/GenBank/DDBJ databases">
        <title>Genomic Encyclopedia of Type Strains, Phase IV (KMG-IV): sequencing the most valuable type-strain genomes for metagenomic binning, comparative biology and taxonomic classification.</title>
        <authorList>
            <person name="Goeker M."/>
        </authorList>
    </citation>
    <scope>NUCLEOTIDE SEQUENCE [LARGE SCALE GENOMIC DNA]</scope>
    <source>
        <strain evidence="6 7">DSM 45615</strain>
    </source>
</reference>
<evidence type="ECO:0000256" key="1">
    <source>
        <dbReference type="ARBA" id="ARBA00022898"/>
    </source>
</evidence>
<dbReference type="InterPro" id="IPR036388">
    <property type="entry name" value="WH-like_DNA-bd_sf"/>
</dbReference>
<evidence type="ECO:0000256" key="4">
    <source>
        <dbReference type="ARBA" id="ARBA00023163"/>
    </source>
</evidence>
<comment type="caution">
    <text evidence="6">The sequence shown here is derived from an EMBL/GenBank/DDBJ whole genome shotgun (WGS) entry which is preliminary data.</text>
</comment>
<gene>
    <name evidence="6" type="ORF">HNP84_004342</name>
</gene>
<evidence type="ECO:0000256" key="3">
    <source>
        <dbReference type="ARBA" id="ARBA00023125"/>
    </source>
</evidence>
<dbReference type="EMBL" id="JACHGN010000008">
    <property type="protein sequence ID" value="MBB5134610.1"/>
    <property type="molecule type" value="Genomic_DNA"/>
</dbReference>
<dbReference type="Gene3D" id="1.10.10.10">
    <property type="entry name" value="Winged helix-like DNA-binding domain superfamily/Winged helix DNA-binding domain"/>
    <property type="match status" value="1"/>
</dbReference>
<dbReference type="InterPro" id="IPR051446">
    <property type="entry name" value="HTH_trans_reg/aminotransferase"/>
</dbReference>
<evidence type="ECO:0000313" key="7">
    <source>
        <dbReference type="Proteomes" id="UP000578449"/>
    </source>
</evidence>
<keyword evidence="4" id="KW-0804">Transcription</keyword>
<dbReference type="Proteomes" id="UP000578449">
    <property type="component" value="Unassembled WGS sequence"/>
</dbReference>